<keyword evidence="1" id="KW-0694">RNA-binding</keyword>
<dbReference type="InterPro" id="IPR001584">
    <property type="entry name" value="Integrase_cat-core"/>
</dbReference>
<evidence type="ECO:0000256" key="1">
    <source>
        <dbReference type="ARBA" id="ARBA00022884"/>
    </source>
</evidence>
<sequence length="125" mass="14310">MDWETGLPPGGDRSYKSFVVISNSLSKTPMFLPCKKDDKAMDKALLVWNTVVSCTGIFTNIISNRDSKFTSELWTNLHPLFGTKLFFSTTYHPQTDGLAEIMIKTFEFLVRQFFEYGLELKYCDG</sequence>
<dbReference type="GO" id="GO:0015074">
    <property type="term" value="P:DNA integration"/>
    <property type="evidence" value="ECO:0007669"/>
    <property type="project" value="InterPro"/>
</dbReference>
<protein>
    <recommendedName>
        <fullName evidence="2">Integrase catalytic domain-containing protein</fullName>
    </recommendedName>
</protein>
<dbReference type="AlphaFoldDB" id="A0A9Q3FKR8"/>
<name>A0A9Q3FKR8_9BASI</name>
<dbReference type="SUPFAM" id="SSF53098">
    <property type="entry name" value="Ribonuclease H-like"/>
    <property type="match status" value="1"/>
</dbReference>
<comment type="caution">
    <text evidence="3">The sequence shown here is derived from an EMBL/GenBank/DDBJ whole genome shotgun (WGS) entry which is preliminary data.</text>
</comment>
<accession>A0A9Q3FKR8</accession>
<dbReference type="EMBL" id="AVOT02046488">
    <property type="protein sequence ID" value="MBW0541803.1"/>
    <property type="molecule type" value="Genomic_DNA"/>
</dbReference>
<organism evidence="3 4">
    <name type="scientific">Austropuccinia psidii MF-1</name>
    <dbReference type="NCBI Taxonomy" id="1389203"/>
    <lineage>
        <taxon>Eukaryota</taxon>
        <taxon>Fungi</taxon>
        <taxon>Dikarya</taxon>
        <taxon>Basidiomycota</taxon>
        <taxon>Pucciniomycotina</taxon>
        <taxon>Pucciniomycetes</taxon>
        <taxon>Pucciniales</taxon>
        <taxon>Sphaerophragmiaceae</taxon>
        <taxon>Austropuccinia</taxon>
    </lineage>
</organism>
<dbReference type="GO" id="GO:0005634">
    <property type="term" value="C:nucleus"/>
    <property type="evidence" value="ECO:0007669"/>
    <property type="project" value="UniProtKB-ARBA"/>
</dbReference>
<dbReference type="Proteomes" id="UP000765509">
    <property type="component" value="Unassembled WGS sequence"/>
</dbReference>
<dbReference type="InterPro" id="IPR012337">
    <property type="entry name" value="RNaseH-like_sf"/>
</dbReference>
<feature type="domain" description="Integrase catalytic" evidence="2">
    <location>
        <begin position="1"/>
        <end position="125"/>
    </location>
</feature>
<gene>
    <name evidence="3" type="ORF">O181_081518</name>
</gene>
<dbReference type="Gene3D" id="3.30.420.10">
    <property type="entry name" value="Ribonuclease H-like superfamily/Ribonuclease H"/>
    <property type="match status" value="1"/>
</dbReference>
<evidence type="ECO:0000259" key="2">
    <source>
        <dbReference type="PROSITE" id="PS50994"/>
    </source>
</evidence>
<dbReference type="PROSITE" id="PS50994">
    <property type="entry name" value="INTEGRASE"/>
    <property type="match status" value="1"/>
</dbReference>
<proteinExistence type="predicted"/>
<dbReference type="PANTHER" id="PTHR35046">
    <property type="entry name" value="ZINC KNUCKLE (CCHC-TYPE) FAMILY PROTEIN"/>
    <property type="match status" value="1"/>
</dbReference>
<keyword evidence="4" id="KW-1185">Reference proteome</keyword>
<dbReference type="InterPro" id="IPR036397">
    <property type="entry name" value="RNaseH_sf"/>
</dbReference>
<reference evidence="3" key="1">
    <citation type="submission" date="2021-03" db="EMBL/GenBank/DDBJ databases">
        <title>Draft genome sequence of rust myrtle Austropuccinia psidii MF-1, a brazilian biotype.</title>
        <authorList>
            <person name="Quecine M.C."/>
            <person name="Pachon D.M.R."/>
            <person name="Bonatelli M.L."/>
            <person name="Correr F.H."/>
            <person name="Franceschini L.M."/>
            <person name="Leite T.F."/>
            <person name="Margarido G.R.A."/>
            <person name="Almeida C.A."/>
            <person name="Ferrarezi J.A."/>
            <person name="Labate C.A."/>
        </authorList>
    </citation>
    <scope>NUCLEOTIDE SEQUENCE</scope>
    <source>
        <strain evidence="3">MF-1</strain>
    </source>
</reference>
<evidence type="ECO:0000313" key="4">
    <source>
        <dbReference type="Proteomes" id="UP000765509"/>
    </source>
</evidence>
<evidence type="ECO:0000313" key="3">
    <source>
        <dbReference type="EMBL" id="MBW0541803.1"/>
    </source>
</evidence>
<dbReference type="PANTHER" id="PTHR35046:SF26">
    <property type="entry name" value="RNA-DIRECTED DNA POLYMERASE"/>
    <property type="match status" value="1"/>
</dbReference>
<dbReference type="GO" id="GO:0003723">
    <property type="term" value="F:RNA binding"/>
    <property type="evidence" value="ECO:0007669"/>
    <property type="project" value="UniProtKB-KW"/>
</dbReference>